<sequence>MLNYNDLIGLMATLYILVFALLVITKSNRTSKVKRIDNEFLKILTLSIKEGSIESLADLYNIYDGLLPVSRSEISEESHRKYLRRMLNKVSVELRLRVEDREEFMVMQGRIKYFISLIDQVSPFDSLPEVERNLLNDLQYYVTKKEDNGALRKIDEISSAIIIRNEQLKKAHNINFITVPLSIVSLIVTVYFGIISINN</sequence>
<accession>A0A060LZ11</accession>
<keyword evidence="1" id="KW-1133">Transmembrane helix</keyword>
<keyword evidence="3" id="KW-1185">Reference proteome</keyword>
<dbReference type="STRING" id="1246626.BleG1_2868"/>
<name>A0A060LZ11_9BACI</name>
<evidence type="ECO:0000313" key="3">
    <source>
        <dbReference type="Proteomes" id="UP000027142"/>
    </source>
</evidence>
<feature type="transmembrane region" description="Helical" evidence="1">
    <location>
        <begin position="6"/>
        <end position="25"/>
    </location>
</feature>
<dbReference type="AlphaFoldDB" id="A0A060LZ11"/>
<dbReference type="EMBL" id="CP003923">
    <property type="protein sequence ID" value="AIC95432.1"/>
    <property type="molecule type" value="Genomic_DNA"/>
</dbReference>
<proteinExistence type="predicted"/>
<protein>
    <submittedName>
        <fullName evidence="2">Uncharacterized protein</fullName>
    </submittedName>
</protein>
<dbReference type="Proteomes" id="UP000027142">
    <property type="component" value="Chromosome"/>
</dbReference>
<keyword evidence="1" id="KW-0472">Membrane</keyword>
<gene>
    <name evidence="2" type="ORF">BleG1_2868</name>
</gene>
<dbReference type="RefSeq" id="WP_038482260.1">
    <property type="nucleotide sequence ID" value="NZ_CP003923.1"/>
</dbReference>
<dbReference type="OrthoDB" id="7107935at2"/>
<reference evidence="2 3" key="1">
    <citation type="journal article" date="2014" name="Gene">
        <title>A comparative genomic analysis of the alkalitolerant soil bacterium Bacillus lehensis G1.</title>
        <authorList>
            <person name="Noor Y.M."/>
            <person name="Samsulrizal N.H."/>
            <person name="Jema'on N.A."/>
            <person name="Low K.O."/>
            <person name="Ramli A.N."/>
            <person name="Alias N.I."/>
            <person name="Damis S.I."/>
            <person name="Fuzi S.F."/>
            <person name="Isa M.N."/>
            <person name="Murad A.M."/>
            <person name="Raih M.F."/>
            <person name="Bakar F.D."/>
            <person name="Najimudin N."/>
            <person name="Mahadi N.M."/>
            <person name="Illias R.M."/>
        </authorList>
    </citation>
    <scope>NUCLEOTIDE SEQUENCE [LARGE SCALE GENOMIC DNA]</scope>
    <source>
        <strain evidence="2 3">G1</strain>
    </source>
</reference>
<feature type="transmembrane region" description="Helical" evidence="1">
    <location>
        <begin position="174"/>
        <end position="197"/>
    </location>
</feature>
<evidence type="ECO:0000256" key="1">
    <source>
        <dbReference type="SAM" id="Phobius"/>
    </source>
</evidence>
<organism evidence="2 3">
    <name type="scientific">Shouchella lehensis G1</name>
    <dbReference type="NCBI Taxonomy" id="1246626"/>
    <lineage>
        <taxon>Bacteria</taxon>
        <taxon>Bacillati</taxon>
        <taxon>Bacillota</taxon>
        <taxon>Bacilli</taxon>
        <taxon>Bacillales</taxon>
        <taxon>Bacillaceae</taxon>
        <taxon>Shouchella</taxon>
    </lineage>
</organism>
<dbReference type="HOGENOM" id="CLU_085049_0_0_9"/>
<keyword evidence="1" id="KW-0812">Transmembrane</keyword>
<dbReference type="PATRIC" id="fig|1246626.3.peg.2857"/>
<evidence type="ECO:0000313" key="2">
    <source>
        <dbReference type="EMBL" id="AIC95432.1"/>
    </source>
</evidence>
<dbReference type="KEGG" id="ble:BleG1_2868"/>